<dbReference type="EMBL" id="JAMZIH010003076">
    <property type="protein sequence ID" value="KAJ1677050.1"/>
    <property type="molecule type" value="Genomic_DNA"/>
</dbReference>
<keyword evidence="2" id="KW-1185">Reference proteome</keyword>
<keyword evidence="1" id="KW-0560">Oxidoreductase</keyword>
<sequence length="99" mass="11381">MSLVPFDFHGWLKENESKLKPPVGNAIVAEGEDYQVMVVGGPNARSDFHLNQTEASAHDRDALISHTRFLSTFYASLPSREFRRKYMDRDKYCEEMIPS</sequence>
<protein>
    <submittedName>
        <fullName evidence="1">3-hydroxyanthranilic acid dioxygenase</fullName>
        <ecNumber evidence="1">1.13.11.6</ecNumber>
    </submittedName>
</protein>
<comment type="caution">
    <text evidence="1">The sequence shown here is derived from an EMBL/GenBank/DDBJ whole genome shotgun (WGS) entry which is preliminary data.</text>
</comment>
<dbReference type="Proteomes" id="UP001145114">
    <property type="component" value="Unassembled WGS sequence"/>
</dbReference>
<accession>A0ACC1HNT1</accession>
<keyword evidence="1" id="KW-0223">Dioxygenase</keyword>
<dbReference type="EC" id="1.13.11.6" evidence="1"/>
<proteinExistence type="predicted"/>
<evidence type="ECO:0000313" key="1">
    <source>
        <dbReference type="EMBL" id="KAJ1677050.1"/>
    </source>
</evidence>
<reference evidence="1" key="1">
    <citation type="submission" date="2022-06" db="EMBL/GenBank/DDBJ databases">
        <title>Phylogenomic reconstructions and comparative analyses of Kickxellomycotina fungi.</title>
        <authorList>
            <person name="Reynolds N.K."/>
            <person name="Stajich J.E."/>
            <person name="Barry K."/>
            <person name="Grigoriev I.V."/>
            <person name="Crous P."/>
            <person name="Smith M.E."/>
        </authorList>
    </citation>
    <scope>NUCLEOTIDE SEQUENCE</scope>
    <source>
        <strain evidence="1">RSA 2271</strain>
    </source>
</reference>
<name>A0ACC1HNT1_9FUNG</name>
<gene>
    <name evidence="1" type="primary">BNA1_1</name>
    <name evidence="1" type="ORF">EV182_006984</name>
</gene>
<evidence type="ECO:0000313" key="2">
    <source>
        <dbReference type="Proteomes" id="UP001145114"/>
    </source>
</evidence>
<feature type="non-terminal residue" evidence="1">
    <location>
        <position position="99"/>
    </location>
</feature>
<organism evidence="1 2">
    <name type="scientific">Spiromyces aspiralis</name>
    <dbReference type="NCBI Taxonomy" id="68401"/>
    <lineage>
        <taxon>Eukaryota</taxon>
        <taxon>Fungi</taxon>
        <taxon>Fungi incertae sedis</taxon>
        <taxon>Zoopagomycota</taxon>
        <taxon>Kickxellomycotina</taxon>
        <taxon>Kickxellomycetes</taxon>
        <taxon>Kickxellales</taxon>
        <taxon>Kickxellaceae</taxon>
        <taxon>Spiromyces</taxon>
    </lineage>
</organism>